<keyword evidence="5" id="KW-1185">Reference proteome</keyword>
<gene>
    <name evidence="4" type="ORF">A1Q2_05290</name>
</gene>
<protein>
    <recommendedName>
        <fullName evidence="3">C3H1-type domain-containing protein</fullName>
    </recommendedName>
</protein>
<keyword evidence="1" id="KW-0862">Zinc</keyword>
<name>K1VUJ6_TRIAC</name>
<dbReference type="EMBL" id="AMBO01000341">
    <property type="protein sequence ID" value="EKD00453.1"/>
    <property type="molecule type" value="Genomic_DNA"/>
</dbReference>
<evidence type="ECO:0000259" key="3">
    <source>
        <dbReference type="PROSITE" id="PS50103"/>
    </source>
</evidence>
<feature type="zinc finger region" description="C3H1-type" evidence="1">
    <location>
        <begin position="372"/>
        <end position="400"/>
    </location>
</feature>
<dbReference type="STRING" id="1220162.K1VUJ6"/>
<feature type="region of interest" description="Disordered" evidence="2">
    <location>
        <begin position="492"/>
        <end position="570"/>
    </location>
</feature>
<evidence type="ECO:0000256" key="1">
    <source>
        <dbReference type="PROSITE-ProRule" id="PRU00723"/>
    </source>
</evidence>
<dbReference type="AlphaFoldDB" id="K1VUJ6"/>
<feature type="domain" description="C3H1-type" evidence="3">
    <location>
        <begin position="430"/>
        <end position="453"/>
    </location>
</feature>
<sequence>MRQVVNGWTTSTRQPPPPINRLRNHYAGWQSQTLDKIYQNTRGYSAAVGGEGSGQPRVLIRLLHRNLDVILVISSIISAMPPLTATERQKLLLQQEIAKLSAAPAAAILPLTTPTEEVTRTAVVVASQPRVRVLNTLVVDTSANDVSRYELGCGGGYGNGGRRSFPNFCADDRAFNYPEATIRLNDKLAAQPPRPRQPKVPPSIQVLQSSSDTSPGGSEGQKRVVIDGVVFQFEQDGKKLTRIGGTLHPLSATDSTLDLPGTKKDVNNTPTRHSLKYQGENFRRTKRGNLISRSTCGTIPGQRAVTDHSRASARRAEQAKRPCRYYTKTGRCERALTCPYQHIPDRLAICHQFLKGTCQLGDNCPLSHTPSAHNTPSCSRFQATSSCYKGDKCIYPHVRVADDAPVCEAFAREGWCDKPAGTCPELHFWECPEWHAKGTCSRGRKCGLRHVLRAEKTKTKGAPAPEPPTAAAAAEGGFDDQAEFIGLPGEVFSETESEEEDDSDEEEVEGSDEEEDDEDGSAEEEDDEEEDDDDGDNSIEVDDDSGKHEAASPTEVASDEDDERLVLDQV</sequence>
<dbReference type="Gene3D" id="3.30.1370.210">
    <property type="match status" value="1"/>
</dbReference>
<dbReference type="SMART" id="SM00356">
    <property type="entry name" value="ZnF_C3H1"/>
    <property type="match status" value="4"/>
</dbReference>
<feature type="domain" description="C3H1-type" evidence="3">
    <location>
        <begin position="372"/>
        <end position="400"/>
    </location>
</feature>
<feature type="compositionally biased region" description="Polar residues" evidence="2">
    <location>
        <begin position="205"/>
        <end position="216"/>
    </location>
</feature>
<dbReference type="GO" id="GO:0008270">
    <property type="term" value="F:zinc ion binding"/>
    <property type="evidence" value="ECO:0007669"/>
    <property type="project" value="UniProtKB-KW"/>
</dbReference>
<accession>K1VUJ6</accession>
<dbReference type="Gene3D" id="4.10.1000.10">
    <property type="entry name" value="Zinc finger, CCCH-type"/>
    <property type="match status" value="1"/>
</dbReference>
<dbReference type="PANTHER" id="PTHR46156:SF1">
    <property type="entry name" value="ZINC FINGER CCCH DOMAIN-CONTAINING PROTEIN 3"/>
    <property type="match status" value="1"/>
</dbReference>
<keyword evidence="1" id="KW-0479">Metal-binding</keyword>
<dbReference type="eggNOG" id="KOG1492">
    <property type="taxonomic scope" value="Eukaryota"/>
</dbReference>
<feature type="compositionally biased region" description="Acidic residues" evidence="2">
    <location>
        <begin position="493"/>
        <end position="543"/>
    </location>
</feature>
<evidence type="ECO:0000313" key="4">
    <source>
        <dbReference type="EMBL" id="EKD00453.1"/>
    </source>
</evidence>
<dbReference type="PROSITE" id="PS50103">
    <property type="entry name" value="ZF_C3H1"/>
    <property type="match status" value="4"/>
</dbReference>
<dbReference type="InterPro" id="IPR000571">
    <property type="entry name" value="Znf_CCCH"/>
</dbReference>
<feature type="zinc finger region" description="C3H1-type" evidence="1">
    <location>
        <begin position="344"/>
        <end position="371"/>
    </location>
</feature>
<dbReference type="PANTHER" id="PTHR46156">
    <property type="entry name" value="CCCH ZINGC FINGER"/>
    <property type="match status" value="1"/>
</dbReference>
<dbReference type="InParanoid" id="K1VUJ6"/>
<feature type="domain" description="C3H1-type" evidence="3">
    <location>
        <begin position="344"/>
        <end position="371"/>
    </location>
</feature>
<proteinExistence type="predicted"/>
<reference evidence="4 5" key="1">
    <citation type="journal article" date="2012" name="Eukaryot. Cell">
        <title>Genome sequence of the Trichosporon asahii environmental strain CBS 8904.</title>
        <authorList>
            <person name="Yang R.Y."/>
            <person name="Li H.T."/>
            <person name="Zhu H."/>
            <person name="Zhou G.P."/>
            <person name="Wang M."/>
            <person name="Wang L."/>
        </authorList>
    </citation>
    <scope>NUCLEOTIDE SEQUENCE [LARGE SCALE GENOMIC DNA]</scope>
    <source>
        <strain evidence="4 5">CBS 8904</strain>
    </source>
</reference>
<dbReference type="Proteomes" id="UP000006757">
    <property type="component" value="Unassembled WGS sequence"/>
</dbReference>
<feature type="compositionally biased region" description="Pro residues" evidence="2">
    <location>
        <begin position="192"/>
        <end position="201"/>
    </location>
</feature>
<evidence type="ECO:0000256" key="2">
    <source>
        <dbReference type="SAM" id="MobiDB-lite"/>
    </source>
</evidence>
<dbReference type="HOGENOM" id="CLU_534409_0_0_1"/>
<evidence type="ECO:0000313" key="5">
    <source>
        <dbReference type="Proteomes" id="UP000006757"/>
    </source>
</evidence>
<feature type="region of interest" description="Disordered" evidence="2">
    <location>
        <begin position="188"/>
        <end position="221"/>
    </location>
</feature>
<organism evidence="4 5">
    <name type="scientific">Trichosporon asahii var. asahii (strain CBS 8904)</name>
    <name type="common">Yeast</name>
    <dbReference type="NCBI Taxonomy" id="1220162"/>
    <lineage>
        <taxon>Eukaryota</taxon>
        <taxon>Fungi</taxon>
        <taxon>Dikarya</taxon>
        <taxon>Basidiomycota</taxon>
        <taxon>Agaricomycotina</taxon>
        <taxon>Tremellomycetes</taxon>
        <taxon>Trichosporonales</taxon>
        <taxon>Trichosporonaceae</taxon>
        <taxon>Trichosporon</taxon>
    </lineage>
</organism>
<feature type="domain" description="C3H1-type" evidence="3">
    <location>
        <begin position="317"/>
        <end position="342"/>
    </location>
</feature>
<feature type="zinc finger region" description="C3H1-type" evidence="1">
    <location>
        <begin position="317"/>
        <end position="342"/>
    </location>
</feature>
<feature type="zinc finger region" description="C3H1-type" evidence="1">
    <location>
        <begin position="430"/>
        <end position="453"/>
    </location>
</feature>
<keyword evidence="1" id="KW-0863">Zinc-finger</keyword>
<dbReference type="GO" id="GO:0005634">
    <property type="term" value="C:nucleus"/>
    <property type="evidence" value="ECO:0007669"/>
    <property type="project" value="TreeGrafter"/>
</dbReference>
<dbReference type="OrthoDB" id="410307at2759"/>
<comment type="caution">
    <text evidence="4">The sequence shown here is derived from an EMBL/GenBank/DDBJ whole genome shotgun (WGS) entry which is preliminary data.</text>
</comment>